<gene>
    <name evidence="14" type="ORF">FNV43_RR19172</name>
</gene>
<comment type="cofactor">
    <cofactor evidence="1">
        <name>Mn(2+)</name>
        <dbReference type="ChEBI" id="CHEBI:29035"/>
    </cofactor>
</comment>
<name>A0A8K0E241_9ROSA</name>
<dbReference type="SMART" id="SM00331">
    <property type="entry name" value="PP2C_SIG"/>
    <property type="match status" value="1"/>
</dbReference>
<proteinExistence type="inferred from homology"/>
<protein>
    <recommendedName>
        <fullName evidence="4">protein-serine/threonine phosphatase</fullName>
        <ecNumber evidence="4">3.1.3.16</ecNumber>
    </recommendedName>
</protein>
<keyword evidence="6 12" id="KW-0378">Hydrolase</keyword>
<dbReference type="GO" id="GO:0046872">
    <property type="term" value="F:metal ion binding"/>
    <property type="evidence" value="ECO:0007669"/>
    <property type="project" value="UniProtKB-KW"/>
</dbReference>
<comment type="catalytic activity">
    <reaction evidence="10">
        <text>O-phospho-L-seryl-[protein] + H2O = L-seryl-[protein] + phosphate</text>
        <dbReference type="Rhea" id="RHEA:20629"/>
        <dbReference type="Rhea" id="RHEA-COMP:9863"/>
        <dbReference type="Rhea" id="RHEA-COMP:11604"/>
        <dbReference type="ChEBI" id="CHEBI:15377"/>
        <dbReference type="ChEBI" id="CHEBI:29999"/>
        <dbReference type="ChEBI" id="CHEBI:43474"/>
        <dbReference type="ChEBI" id="CHEBI:83421"/>
        <dbReference type="EC" id="3.1.3.16"/>
    </reaction>
</comment>
<dbReference type="PANTHER" id="PTHR13832:SF839">
    <property type="entry name" value="PROTEIN PHOSPHATASE 2C 47-RELATED"/>
    <property type="match status" value="1"/>
</dbReference>
<evidence type="ECO:0000256" key="6">
    <source>
        <dbReference type="ARBA" id="ARBA00022801"/>
    </source>
</evidence>
<evidence type="ECO:0000256" key="11">
    <source>
        <dbReference type="ARBA" id="ARBA00048336"/>
    </source>
</evidence>
<dbReference type="SMART" id="SM00332">
    <property type="entry name" value="PP2Cc"/>
    <property type="match status" value="1"/>
</dbReference>
<evidence type="ECO:0000256" key="1">
    <source>
        <dbReference type="ARBA" id="ARBA00001936"/>
    </source>
</evidence>
<evidence type="ECO:0000256" key="8">
    <source>
        <dbReference type="ARBA" id="ARBA00022912"/>
    </source>
</evidence>
<dbReference type="EMBL" id="VOIH02000008">
    <property type="protein sequence ID" value="KAF3440886.1"/>
    <property type="molecule type" value="Genomic_DNA"/>
</dbReference>
<evidence type="ECO:0000313" key="15">
    <source>
        <dbReference type="Proteomes" id="UP000796880"/>
    </source>
</evidence>
<evidence type="ECO:0000259" key="13">
    <source>
        <dbReference type="PROSITE" id="PS51746"/>
    </source>
</evidence>
<evidence type="ECO:0000256" key="5">
    <source>
        <dbReference type="ARBA" id="ARBA00022723"/>
    </source>
</evidence>
<feature type="domain" description="PPM-type phosphatase" evidence="13">
    <location>
        <begin position="91"/>
        <end position="351"/>
    </location>
</feature>
<dbReference type="GO" id="GO:0005737">
    <property type="term" value="C:cytoplasm"/>
    <property type="evidence" value="ECO:0007669"/>
    <property type="project" value="UniProtKB-ARBA"/>
</dbReference>
<dbReference type="AlphaFoldDB" id="A0A8K0E241"/>
<dbReference type="EC" id="3.1.3.16" evidence="4"/>
<comment type="similarity">
    <text evidence="3 12">Belongs to the PP2C family.</text>
</comment>
<evidence type="ECO:0000256" key="12">
    <source>
        <dbReference type="RuleBase" id="RU003465"/>
    </source>
</evidence>
<dbReference type="Proteomes" id="UP000796880">
    <property type="component" value="Unassembled WGS sequence"/>
</dbReference>
<dbReference type="SUPFAM" id="SSF81606">
    <property type="entry name" value="PP2C-like"/>
    <property type="match status" value="1"/>
</dbReference>
<organism evidence="14 15">
    <name type="scientific">Rhamnella rubrinervis</name>
    <dbReference type="NCBI Taxonomy" id="2594499"/>
    <lineage>
        <taxon>Eukaryota</taxon>
        <taxon>Viridiplantae</taxon>
        <taxon>Streptophyta</taxon>
        <taxon>Embryophyta</taxon>
        <taxon>Tracheophyta</taxon>
        <taxon>Spermatophyta</taxon>
        <taxon>Magnoliopsida</taxon>
        <taxon>eudicotyledons</taxon>
        <taxon>Gunneridae</taxon>
        <taxon>Pentapetalae</taxon>
        <taxon>rosids</taxon>
        <taxon>fabids</taxon>
        <taxon>Rosales</taxon>
        <taxon>Rhamnaceae</taxon>
        <taxon>rhamnoid group</taxon>
        <taxon>Rhamneae</taxon>
        <taxon>Rhamnella</taxon>
    </lineage>
</organism>
<evidence type="ECO:0000256" key="10">
    <source>
        <dbReference type="ARBA" id="ARBA00047761"/>
    </source>
</evidence>
<evidence type="ECO:0000313" key="14">
    <source>
        <dbReference type="EMBL" id="KAF3440886.1"/>
    </source>
</evidence>
<dbReference type="OrthoDB" id="10264738at2759"/>
<dbReference type="InterPro" id="IPR015655">
    <property type="entry name" value="PP2C"/>
</dbReference>
<dbReference type="PROSITE" id="PS51746">
    <property type="entry name" value="PPM_2"/>
    <property type="match status" value="1"/>
</dbReference>
<dbReference type="GO" id="GO:0004722">
    <property type="term" value="F:protein serine/threonine phosphatase activity"/>
    <property type="evidence" value="ECO:0007669"/>
    <property type="project" value="UniProtKB-EC"/>
</dbReference>
<evidence type="ECO:0000256" key="9">
    <source>
        <dbReference type="ARBA" id="ARBA00023211"/>
    </source>
</evidence>
<accession>A0A8K0E241</accession>
<dbReference type="InterPro" id="IPR001932">
    <property type="entry name" value="PPM-type_phosphatase-like_dom"/>
</dbReference>
<dbReference type="InterPro" id="IPR000222">
    <property type="entry name" value="PP2C_BS"/>
</dbReference>
<keyword evidence="8 12" id="KW-0904">Protein phosphatase</keyword>
<comment type="caution">
    <text evidence="14">The sequence shown here is derived from an EMBL/GenBank/DDBJ whole genome shotgun (WGS) entry which is preliminary data.</text>
</comment>
<dbReference type="CDD" id="cd00143">
    <property type="entry name" value="PP2Cc"/>
    <property type="match status" value="1"/>
</dbReference>
<comment type="cofactor">
    <cofactor evidence="2">
        <name>Mg(2+)</name>
        <dbReference type="ChEBI" id="CHEBI:18420"/>
    </cofactor>
</comment>
<keyword evidence="15" id="KW-1185">Reference proteome</keyword>
<keyword evidence="7" id="KW-0460">Magnesium</keyword>
<dbReference type="PROSITE" id="PS01032">
    <property type="entry name" value="PPM_1"/>
    <property type="match status" value="1"/>
</dbReference>
<keyword evidence="5" id="KW-0479">Metal-binding</keyword>
<keyword evidence="9" id="KW-0464">Manganese</keyword>
<dbReference type="Gene3D" id="3.60.40.10">
    <property type="entry name" value="PPM-type phosphatase domain"/>
    <property type="match status" value="1"/>
</dbReference>
<evidence type="ECO:0000256" key="2">
    <source>
        <dbReference type="ARBA" id="ARBA00001946"/>
    </source>
</evidence>
<dbReference type="FunFam" id="3.60.40.10:FF:000004">
    <property type="entry name" value="Probable protein phosphatase 2C 22"/>
    <property type="match status" value="1"/>
</dbReference>
<dbReference type="Pfam" id="PF00481">
    <property type="entry name" value="PP2C"/>
    <property type="match status" value="1"/>
</dbReference>
<dbReference type="PANTHER" id="PTHR13832">
    <property type="entry name" value="PROTEIN PHOSPHATASE 2C"/>
    <property type="match status" value="1"/>
</dbReference>
<dbReference type="GO" id="GO:0005634">
    <property type="term" value="C:nucleus"/>
    <property type="evidence" value="ECO:0007669"/>
    <property type="project" value="UniProtKB-ARBA"/>
</dbReference>
<sequence length="385" mass="41375">MSPGSGTDFSPQITKLDGGCCKGSGVSAMEDQNADTSGNFNQMSTGKPPRNLSVMRHCTSSAFLAELEADIGIISIKSPSDETPGFLPVFRSGSFSDKGPKQYMEDEYICVDNLCEHLDAAETFPSPAAFYGVFDGHGGVDAASFTRKNILKCIVDDSQFPSGVKKALKNAFAKVDHAFADASSLDSSSGTTALTALILGRTMLIANAGDSRAVLGKRGRAVELSRDHKPNCTSERLRIEKLGGVIYDGYLNGQLSVARALGDWHIKGSKGSSCPLSSEPELEEIVLAEEDEFLVMGCDGLWDVMSSQCAVTMVRKELMLHNDPERCSRALVKEALQRNTCDNLTVVVVCFSPDPPPKIEIPRSHKRRSISAEGLDLLKGVLNSI</sequence>
<dbReference type="InterPro" id="IPR036457">
    <property type="entry name" value="PPM-type-like_dom_sf"/>
</dbReference>
<comment type="catalytic activity">
    <reaction evidence="11">
        <text>O-phospho-L-threonyl-[protein] + H2O = L-threonyl-[protein] + phosphate</text>
        <dbReference type="Rhea" id="RHEA:47004"/>
        <dbReference type="Rhea" id="RHEA-COMP:11060"/>
        <dbReference type="Rhea" id="RHEA-COMP:11605"/>
        <dbReference type="ChEBI" id="CHEBI:15377"/>
        <dbReference type="ChEBI" id="CHEBI:30013"/>
        <dbReference type="ChEBI" id="CHEBI:43474"/>
        <dbReference type="ChEBI" id="CHEBI:61977"/>
        <dbReference type="EC" id="3.1.3.16"/>
    </reaction>
</comment>
<evidence type="ECO:0000256" key="3">
    <source>
        <dbReference type="ARBA" id="ARBA00006702"/>
    </source>
</evidence>
<reference evidence="14" key="1">
    <citation type="submission" date="2020-03" db="EMBL/GenBank/DDBJ databases">
        <title>A high-quality chromosome-level genome assembly of a woody plant with both climbing and erect habits, Rhamnella rubrinervis.</title>
        <authorList>
            <person name="Lu Z."/>
            <person name="Yang Y."/>
            <person name="Zhu X."/>
            <person name="Sun Y."/>
        </authorList>
    </citation>
    <scope>NUCLEOTIDE SEQUENCE</scope>
    <source>
        <strain evidence="14">BYM</strain>
        <tissue evidence="14">Leaf</tissue>
    </source>
</reference>
<evidence type="ECO:0000256" key="7">
    <source>
        <dbReference type="ARBA" id="ARBA00022842"/>
    </source>
</evidence>
<evidence type="ECO:0000256" key="4">
    <source>
        <dbReference type="ARBA" id="ARBA00013081"/>
    </source>
</evidence>